<evidence type="ECO:0000313" key="5">
    <source>
        <dbReference type="Proteomes" id="UP000250918"/>
    </source>
</evidence>
<accession>A0A855X9S0</accession>
<proteinExistence type="predicted"/>
<keyword evidence="2" id="KW-0663">Pyridoxal phosphate</keyword>
<dbReference type="Pfam" id="PF01212">
    <property type="entry name" value="Beta_elim_lyase"/>
    <property type="match status" value="1"/>
</dbReference>
<dbReference type="InterPro" id="IPR001597">
    <property type="entry name" value="ArAA_b-elim_lyase/Thr_aldolase"/>
</dbReference>
<comment type="cofactor">
    <cofactor evidence="1">
        <name>pyridoxal 5'-phosphate</name>
        <dbReference type="ChEBI" id="CHEBI:597326"/>
    </cofactor>
</comment>
<dbReference type="PANTHER" id="PTHR32325">
    <property type="entry name" value="BETA-ELIMINATING LYASE-LIKE PROTEIN-RELATED"/>
    <property type="match status" value="1"/>
</dbReference>
<evidence type="ECO:0000259" key="3">
    <source>
        <dbReference type="Pfam" id="PF01212"/>
    </source>
</evidence>
<keyword evidence="4" id="KW-0456">Lyase</keyword>
<dbReference type="InterPro" id="IPR015421">
    <property type="entry name" value="PyrdxlP-dep_Trfase_major"/>
</dbReference>
<evidence type="ECO:0000256" key="2">
    <source>
        <dbReference type="ARBA" id="ARBA00022898"/>
    </source>
</evidence>
<comment type="caution">
    <text evidence="4">The sequence shown here is derived from an EMBL/GenBank/DDBJ whole genome shotgun (WGS) entry which is preliminary data.</text>
</comment>
<dbReference type="GO" id="GO:0006520">
    <property type="term" value="P:amino acid metabolic process"/>
    <property type="evidence" value="ECO:0007669"/>
    <property type="project" value="InterPro"/>
</dbReference>
<feature type="non-terminal residue" evidence="4">
    <location>
        <position position="152"/>
    </location>
</feature>
<dbReference type="PANTHER" id="PTHR32325:SF4">
    <property type="entry name" value="TRYPTOPHANASE"/>
    <property type="match status" value="1"/>
</dbReference>
<dbReference type="AlphaFoldDB" id="A0A855X9S0"/>
<dbReference type="Proteomes" id="UP000250918">
    <property type="component" value="Unassembled WGS sequence"/>
</dbReference>
<reference evidence="4 5" key="1">
    <citation type="journal article" date="2018" name="ISME J.">
        <title>A methanotrophic archaeon couples anaerobic oxidation of methane to Fe(III) reduction.</title>
        <authorList>
            <person name="Cai C."/>
            <person name="Leu A.O."/>
            <person name="Xie G.J."/>
            <person name="Guo J."/>
            <person name="Feng Y."/>
            <person name="Zhao J.X."/>
            <person name="Tyson G.W."/>
            <person name="Yuan Z."/>
            <person name="Hu S."/>
        </authorList>
    </citation>
    <scope>NUCLEOTIDE SEQUENCE [LARGE SCALE GENOMIC DNA]</scope>
    <source>
        <strain evidence="4">FeB_12</strain>
    </source>
</reference>
<gene>
    <name evidence="4" type="ORF">C3F09_03950</name>
</gene>
<dbReference type="GO" id="GO:0016829">
    <property type="term" value="F:lyase activity"/>
    <property type="evidence" value="ECO:0007669"/>
    <property type="project" value="UniProtKB-KW"/>
</dbReference>
<dbReference type="EMBL" id="PQAP01000031">
    <property type="protein sequence ID" value="PWB74494.1"/>
    <property type="molecule type" value="Genomic_DNA"/>
</dbReference>
<organism evidence="4 5">
    <name type="scientific">candidate division GN15 bacterium</name>
    <dbReference type="NCBI Taxonomy" id="2072418"/>
    <lineage>
        <taxon>Bacteria</taxon>
        <taxon>candidate division GN15</taxon>
    </lineage>
</organism>
<dbReference type="SUPFAM" id="SSF53383">
    <property type="entry name" value="PLP-dependent transferases"/>
    <property type="match status" value="1"/>
</dbReference>
<protein>
    <submittedName>
        <fullName evidence="4">Tyrosine phenol-lyase</fullName>
    </submittedName>
</protein>
<evidence type="ECO:0000256" key="1">
    <source>
        <dbReference type="ARBA" id="ARBA00001933"/>
    </source>
</evidence>
<evidence type="ECO:0000313" key="4">
    <source>
        <dbReference type="EMBL" id="PWB74494.1"/>
    </source>
</evidence>
<sequence>MIDRRQPSEPYRIKAVEPIRLLSRDERLARLKAARYNVFRIDAADIYIDLLTDSGTGSMSNSQWAALMMGDESYAGALSFRRFESAVREVFRKKLVIPVHQGRVAENLVFSTLMKRGQYVLNNTHFDTTRGNVLHKGGVPIDLPCPESNSND</sequence>
<feature type="domain" description="Aromatic amino acid beta-eliminating lyase/threonine aldolase" evidence="3">
    <location>
        <begin position="49"/>
        <end position="147"/>
    </location>
</feature>
<name>A0A855X9S0_9BACT</name>
<dbReference type="Gene3D" id="3.40.640.10">
    <property type="entry name" value="Type I PLP-dependent aspartate aminotransferase-like (Major domain)"/>
    <property type="match status" value="1"/>
</dbReference>
<dbReference type="InterPro" id="IPR015424">
    <property type="entry name" value="PyrdxlP-dep_Trfase"/>
</dbReference>